<dbReference type="Proteomes" id="UP000499080">
    <property type="component" value="Unassembled WGS sequence"/>
</dbReference>
<organism evidence="1 3">
    <name type="scientific">Araneus ventricosus</name>
    <name type="common">Orbweaver spider</name>
    <name type="synonym">Epeira ventricosa</name>
    <dbReference type="NCBI Taxonomy" id="182803"/>
    <lineage>
        <taxon>Eukaryota</taxon>
        <taxon>Metazoa</taxon>
        <taxon>Ecdysozoa</taxon>
        <taxon>Arthropoda</taxon>
        <taxon>Chelicerata</taxon>
        <taxon>Arachnida</taxon>
        <taxon>Araneae</taxon>
        <taxon>Araneomorphae</taxon>
        <taxon>Entelegynae</taxon>
        <taxon>Araneoidea</taxon>
        <taxon>Araneidae</taxon>
        <taxon>Araneus</taxon>
    </lineage>
</organism>
<evidence type="ECO:0000313" key="2">
    <source>
        <dbReference type="EMBL" id="GBO38281.1"/>
    </source>
</evidence>
<name>A0A4Y2WNE8_ARAVE</name>
<sequence>MLTRLLQRERERERITYFNLQCKWVELLLTDDDTYLLSEGLARGLSDSQLLQRLFFNRPRTLQQAEGKLSSRLPLLRHWMLTRLLREGTTTCNVQCKRLFAYCGVEAERQRRLGISSVRLRIQWRQHISVYLSLFKAKNGEYWKRKCYCPDAPFARCIIVQSDIDA</sequence>
<reference evidence="1 3" key="1">
    <citation type="journal article" date="2019" name="Sci. Rep.">
        <title>Orb-weaving spider Araneus ventricosus genome elucidates the spidroin gene catalogue.</title>
        <authorList>
            <person name="Kono N."/>
            <person name="Nakamura H."/>
            <person name="Ohtoshi R."/>
            <person name="Moran D.A.P."/>
            <person name="Shinohara A."/>
            <person name="Yoshida Y."/>
            <person name="Fujiwara M."/>
            <person name="Mori M."/>
            <person name="Tomita M."/>
            <person name="Arakawa K."/>
        </authorList>
    </citation>
    <scope>NUCLEOTIDE SEQUENCE [LARGE SCALE GENOMIC DNA]</scope>
</reference>
<dbReference type="AlphaFoldDB" id="A0A4Y2WNE8"/>
<protein>
    <submittedName>
        <fullName evidence="1">Uncharacterized protein</fullName>
    </submittedName>
</protein>
<comment type="caution">
    <text evidence="1">The sequence shown here is derived from an EMBL/GenBank/DDBJ whole genome shotgun (WGS) entry which is preliminary data.</text>
</comment>
<dbReference type="EMBL" id="BGPR01062934">
    <property type="protein sequence ID" value="GBO38281.1"/>
    <property type="molecule type" value="Genomic_DNA"/>
</dbReference>
<evidence type="ECO:0000313" key="3">
    <source>
        <dbReference type="Proteomes" id="UP000499080"/>
    </source>
</evidence>
<proteinExistence type="predicted"/>
<dbReference type="EMBL" id="BGPR01062891">
    <property type="protein sequence ID" value="GBO38236.1"/>
    <property type="molecule type" value="Genomic_DNA"/>
</dbReference>
<accession>A0A4Y2WNE8</accession>
<keyword evidence="3" id="KW-1185">Reference proteome</keyword>
<gene>
    <name evidence="1" type="ORF">AVEN_215746_1</name>
    <name evidence="2" type="ORF">AVEN_217553_1</name>
</gene>
<evidence type="ECO:0000313" key="1">
    <source>
        <dbReference type="EMBL" id="GBO38236.1"/>
    </source>
</evidence>